<sequence length="354" mass="37543">MTLILALDFGGTKLAAGIAHLGSREWLRYERRLSPASADAKTDLEIMRSLIYSLLEGVTPSVIGVSFGGPVDATTGTVRLSHHVAGWENIPLKDLLEAEFGVPASVDNDANVAALGEYRFGAGQGCHSLFYITVSTGVGGGWILNGKPWRGMSGMAGEIGHMVVDPNGPVCLCGKRGCVERLASGPYMAQNVREILENEQQRHREASVLRGFPRQSAQVGKPAHAAASPLKQLARRRGGEVLRALVGDNLQLLTGQLVSQAAADGDDVAKEVLYQAAWALGLGIGNVANLMNPQRFVLGGGVTKAGEIFWQGLRKVARETALPEVTFEIVPAALGDEAPLWGAVALAESLFTMK</sequence>
<dbReference type="SUPFAM" id="SSF53067">
    <property type="entry name" value="Actin-like ATPase domain"/>
    <property type="match status" value="1"/>
</dbReference>
<dbReference type="PANTHER" id="PTHR18964">
    <property type="entry name" value="ROK (REPRESSOR, ORF, KINASE) FAMILY"/>
    <property type="match status" value="1"/>
</dbReference>
<evidence type="ECO:0000313" key="3">
    <source>
        <dbReference type="Proteomes" id="UP000632766"/>
    </source>
</evidence>
<dbReference type="Gene3D" id="3.30.420.40">
    <property type="match status" value="2"/>
</dbReference>
<dbReference type="InterPro" id="IPR000600">
    <property type="entry name" value="ROK"/>
</dbReference>
<protein>
    <submittedName>
        <fullName evidence="2">ROK family protein</fullName>
    </submittedName>
</protein>
<accession>A0A8J7LAC4</accession>
<dbReference type="AlphaFoldDB" id="A0A8J7LAC4"/>
<dbReference type="PANTHER" id="PTHR18964:SF149">
    <property type="entry name" value="BIFUNCTIONAL UDP-N-ACETYLGLUCOSAMINE 2-EPIMERASE_N-ACETYLMANNOSAMINE KINASE"/>
    <property type="match status" value="1"/>
</dbReference>
<gene>
    <name evidence="2" type="ORF">I8748_24815</name>
</gene>
<name>A0A8J7LAC4_9NOST</name>
<keyword evidence="3" id="KW-1185">Reference proteome</keyword>
<dbReference type="EMBL" id="JAECZC010000059">
    <property type="protein sequence ID" value="MBH8565358.1"/>
    <property type="molecule type" value="Genomic_DNA"/>
</dbReference>
<evidence type="ECO:0000313" key="2">
    <source>
        <dbReference type="EMBL" id="MBH8565358.1"/>
    </source>
</evidence>
<comment type="similarity">
    <text evidence="1">Belongs to the ROK (NagC/XylR) family.</text>
</comment>
<reference evidence="2 3" key="1">
    <citation type="journal article" date="2021" name="Int. J. Syst. Evol. Microbiol.">
        <title>Amazonocrinis nigriterrae gen. nov., sp. nov., Atlanticothrix silvestris gen. nov., sp. nov. and Dendronalium phyllosphericum gen. nov., sp. nov., nostocacean cyanobacteria from Brazilian environments.</title>
        <authorList>
            <person name="Alvarenga D.O."/>
            <person name="Andreote A.P.D."/>
            <person name="Branco L.H.Z."/>
            <person name="Delbaje E."/>
            <person name="Cruz R.B."/>
            <person name="Varani A.M."/>
            <person name="Fiore M.F."/>
        </authorList>
    </citation>
    <scope>NUCLEOTIDE SEQUENCE [LARGE SCALE GENOMIC DNA]</scope>
    <source>
        <strain evidence="2 3">CENA67</strain>
    </source>
</reference>
<comment type="caution">
    <text evidence="2">The sequence shown here is derived from an EMBL/GenBank/DDBJ whole genome shotgun (WGS) entry which is preliminary data.</text>
</comment>
<dbReference type="Pfam" id="PF00480">
    <property type="entry name" value="ROK"/>
    <property type="match status" value="1"/>
</dbReference>
<evidence type="ECO:0000256" key="1">
    <source>
        <dbReference type="ARBA" id="ARBA00006479"/>
    </source>
</evidence>
<dbReference type="Proteomes" id="UP000632766">
    <property type="component" value="Unassembled WGS sequence"/>
</dbReference>
<proteinExistence type="inferred from homology"/>
<dbReference type="InterPro" id="IPR043129">
    <property type="entry name" value="ATPase_NBD"/>
</dbReference>
<organism evidence="2 3">
    <name type="scientific">Amazonocrinis nigriterrae CENA67</name>
    <dbReference type="NCBI Taxonomy" id="2794033"/>
    <lineage>
        <taxon>Bacteria</taxon>
        <taxon>Bacillati</taxon>
        <taxon>Cyanobacteriota</taxon>
        <taxon>Cyanophyceae</taxon>
        <taxon>Nostocales</taxon>
        <taxon>Nostocaceae</taxon>
        <taxon>Amazonocrinis</taxon>
        <taxon>Amazonocrinis nigriterrae</taxon>
    </lineage>
</organism>
<dbReference type="RefSeq" id="WP_198127155.1">
    <property type="nucleotide sequence ID" value="NZ_JAECZC010000059.1"/>
</dbReference>